<proteinExistence type="predicted"/>
<feature type="transmembrane region" description="Helical" evidence="1">
    <location>
        <begin position="6"/>
        <end position="25"/>
    </location>
</feature>
<name>A0A0F9QFJ4_9ZZZZ</name>
<organism evidence="2">
    <name type="scientific">marine sediment metagenome</name>
    <dbReference type="NCBI Taxonomy" id="412755"/>
    <lineage>
        <taxon>unclassified sequences</taxon>
        <taxon>metagenomes</taxon>
        <taxon>ecological metagenomes</taxon>
    </lineage>
</organism>
<keyword evidence="1" id="KW-1133">Transmembrane helix</keyword>
<feature type="transmembrane region" description="Helical" evidence="1">
    <location>
        <begin position="37"/>
        <end position="53"/>
    </location>
</feature>
<reference evidence="2" key="1">
    <citation type="journal article" date="2015" name="Nature">
        <title>Complex archaea that bridge the gap between prokaryotes and eukaryotes.</title>
        <authorList>
            <person name="Spang A."/>
            <person name="Saw J.H."/>
            <person name="Jorgensen S.L."/>
            <person name="Zaremba-Niedzwiedzka K."/>
            <person name="Martijn J."/>
            <person name="Lind A.E."/>
            <person name="van Eijk R."/>
            <person name="Schleper C."/>
            <person name="Guy L."/>
            <person name="Ettema T.J."/>
        </authorList>
    </citation>
    <scope>NUCLEOTIDE SEQUENCE</scope>
</reference>
<keyword evidence="1" id="KW-0472">Membrane</keyword>
<keyword evidence="1" id="KW-0812">Transmembrane</keyword>
<gene>
    <name evidence="2" type="ORF">LCGC14_1101300</name>
</gene>
<evidence type="ECO:0000313" key="2">
    <source>
        <dbReference type="EMBL" id="KKN04063.1"/>
    </source>
</evidence>
<evidence type="ECO:0000256" key="1">
    <source>
        <dbReference type="SAM" id="Phobius"/>
    </source>
</evidence>
<dbReference type="EMBL" id="LAZR01004963">
    <property type="protein sequence ID" value="KKN04063.1"/>
    <property type="molecule type" value="Genomic_DNA"/>
</dbReference>
<sequence length="62" mass="6686">MNKPSSTITAATLAGMGATLFWELFMQFNFIGPVRPALIAGSVTFIVALVGYLKKENVLPLK</sequence>
<protein>
    <submittedName>
        <fullName evidence="2">Uncharacterized protein</fullName>
    </submittedName>
</protein>
<accession>A0A0F9QFJ4</accession>
<dbReference type="AlphaFoldDB" id="A0A0F9QFJ4"/>
<comment type="caution">
    <text evidence="2">The sequence shown here is derived from an EMBL/GenBank/DDBJ whole genome shotgun (WGS) entry which is preliminary data.</text>
</comment>